<dbReference type="RefSeq" id="WP_114608654.1">
    <property type="nucleotide sequence ID" value="NZ_JABVZQ010000008.1"/>
</dbReference>
<organism evidence="12 13">
    <name type="scientific">Prosthecochloris ethylica</name>
    <dbReference type="NCBI Taxonomy" id="2743976"/>
    <lineage>
        <taxon>Bacteria</taxon>
        <taxon>Pseudomonadati</taxon>
        <taxon>Chlorobiota</taxon>
        <taxon>Chlorobiia</taxon>
        <taxon>Chlorobiales</taxon>
        <taxon>Chlorobiaceae</taxon>
        <taxon>Prosthecochloris</taxon>
    </lineage>
</organism>
<name>A0ABR9XRM6_9CHLB</name>
<dbReference type="PRINTS" id="PR01021">
    <property type="entry name" value="OMPADOMAIN"/>
</dbReference>
<keyword evidence="13" id="KW-1185">Reference proteome</keyword>
<protein>
    <recommendedName>
        <fullName evidence="9">Peptidoglycan-associated protein</fullName>
    </recommendedName>
</protein>
<evidence type="ECO:0000256" key="4">
    <source>
        <dbReference type="ARBA" id="ARBA00023136"/>
    </source>
</evidence>
<evidence type="ECO:0000256" key="6">
    <source>
        <dbReference type="ARBA" id="ARBA00023237"/>
    </source>
</evidence>
<keyword evidence="4 10" id="KW-0472">Membrane</keyword>
<evidence type="ECO:0000256" key="5">
    <source>
        <dbReference type="ARBA" id="ARBA00023139"/>
    </source>
</evidence>
<evidence type="ECO:0000259" key="11">
    <source>
        <dbReference type="PROSITE" id="PS51123"/>
    </source>
</evidence>
<evidence type="ECO:0000256" key="8">
    <source>
        <dbReference type="ARBA" id="ARBA00023306"/>
    </source>
</evidence>
<evidence type="ECO:0000256" key="3">
    <source>
        <dbReference type="ARBA" id="ARBA00022729"/>
    </source>
</evidence>
<keyword evidence="7 12" id="KW-0449">Lipoprotein</keyword>
<keyword evidence="2" id="KW-0132">Cell division</keyword>
<dbReference type="HAMAP" id="MF_02204">
    <property type="entry name" value="Pal"/>
    <property type="match status" value="1"/>
</dbReference>
<gene>
    <name evidence="9 12" type="primary">pal</name>
    <name evidence="12" type="ORF">INT08_05860</name>
</gene>
<keyword evidence="6" id="KW-0998">Cell outer membrane</keyword>
<dbReference type="InterPro" id="IPR039001">
    <property type="entry name" value="Pal"/>
</dbReference>
<accession>A0ABR9XRM6</accession>
<dbReference type="PANTHER" id="PTHR30329">
    <property type="entry name" value="STATOR ELEMENT OF FLAGELLAR MOTOR COMPLEX"/>
    <property type="match status" value="1"/>
</dbReference>
<dbReference type="InterPro" id="IPR006664">
    <property type="entry name" value="OMP_bac"/>
</dbReference>
<keyword evidence="8" id="KW-0131">Cell cycle</keyword>
<dbReference type="PROSITE" id="PS51123">
    <property type="entry name" value="OMPA_2"/>
    <property type="match status" value="1"/>
</dbReference>
<comment type="similarity">
    <text evidence="9">Belongs to the Pal lipoprotein family.</text>
</comment>
<reference evidence="12 13" key="1">
    <citation type="journal article" date="2020" name="Microorganisms">
        <title>Simultaneous Genome Sequencing of Prosthecochloris ethylica and Desulfuromonas acetoxidans within a Syntrophic Mixture Reveals Unique Pili and Protein Interactions.</title>
        <authorList>
            <person name="Kyndt J.A."/>
            <person name="Van Beeumen J.J."/>
            <person name="Meyer T.E."/>
        </authorList>
    </citation>
    <scope>NUCLEOTIDE SEQUENCE [LARGE SCALE GENOMIC DNA]</scope>
    <source>
        <strain evidence="12 13">N3</strain>
    </source>
</reference>
<proteinExistence type="inferred from homology"/>
<dbReference type="CDD" id="cd07185">
    <property type="entry name" value="OmpA_C-like"/>
    <property type="match status" value="1"/>
</dbReference>
<evidence type="ECO:0000313" key="13">
    <source>
        <dbReference type="Proteomes" id="UP000619838"/>
    </source>
</evidence>
<evidence type="ECO:0000256" key="1">
    <source>
        <dbReference type="ARBA" id="ARBA00004442"/>
    </source>
</evidence>
<sequence>MKKVIGYTAVIVALCLGGCASESGRQASGSDAAGAGVSGYDGGPVSGYSAQQEALRAEAARVLKDVFFGFESADIDVRSALQLKRNAEWLRTHPSVRVMIEGHCDERGTAEYNMALGERRAEMAKEFLVKAGVSASRMQTVSYGEERPFDPGHDESAWAQNRRAHFVVQ</sequence>
<evidence type="ECO:0000313" key="12">
    <source>
        <dbReference type="EMBL" id="MBF0636702.1"/>
    </source>
</evidence>
<dbReference type="Gene3D" id="3.30.1330.60">
    <property type="entry name" value="OmpA-like domain"/>
    <property type="match status" value="1"/>
</dbReference>
<dbReference type="InterPro" id="IPR006665">
    <property type="entry name" value="OmpA-like"/>
</dbReference>
<comment type="subcellular location">
    <subcellularLocation>
        <location evidence="1">Cell outer membrane</location>
    </subcellularLocation>
</comment>
<comment type="caution">
    <text evidence="12">The sequence shown here is derived from an EMBL/GenBank/DDBJ whole genome shotgun (WGS) entry which is preliminary data.</text>
</comment>
<dbReference type="EMBL" id="JADGII010000007">
    <property type="protein sequence ID" value="MBF0636702.1"/>
    <property type="molecule type" value="Genomic_DNA"/>
</dbReference>
<dbReference type="Pfam" id="PF00691">
    <property type="entry name" value="OmpA"/>
    <property type="match status" value="1"/>
</dbReference>
<keyword evidence="3" id="KW-0732">Signal</keyword>
<evidence type="ECO:0000256" key="7">
    <source>
        <dbReference type="ARBA" id="ARBA00023288"/>
    </source>
</evidence>
<feature type="domain" description="OmpA-like" evidence="11">
    <location>
        <begin position="55"/>
        <end position="169"/>
    </location>
</feature>
<dbReference type="SUPFAM" id="SSF103088">
    <property type="entry name" value="OmpA-like"/>
    <property type="match status" value="1"/>
</dbReference>
<evidence type="ECO:0000256" key="10">
    <source>
        <dbReference type="PROSITE-ProRule" id="PRU00473"/>
    </source>
</evidence>
<dbReference type="InterPro" id="IPR036737">
    <property type="entry name" value="OmpA-like_sf"/>
</dbReference>
<evidence type="ECO:0000256" key="2">
    <source>
        <dbReference type="ARBA" id="ARBA00022618"/>
    </source>
</evidence>
<dbReference type="InterPro" id="IPR050330">
    <property type="entry name" value="Bact_OuterMem_StrucFunc"/>
</dbReference>
<dbReference type="InterPro" id="IPR014169">
    <property type="entry name" value="Pal_lipo_C"/>
</dbReference>
<dbReference type="PANTHER" id="PTHR30329:SF21">
    <property type="entry name" value="LIPOPROTEIN YIAD-RELATED"/>
    <property type="match status" value="1"/>
</dbReference>
<keyword evidence="5" id="KW-0564">Palmitate</keyword>
<evidence type="ECO:0000256" key="9">
    <source>
        <dbReference type="HAMAP-Rule" id="MF_02204"/>
    </source>
</evidence>
<dbReference type="NCBIfam" id="TIGR02802">
    <property type="entry name" value="Pal_lipo"/>
    <property type="match status" value="1"/>
</dbReference>
<dbReference type="Proteomes" id="UP000619838">
    <property type="component" value="Unassembled WGS sequence"/>
</dbReference>